<dbReference type="InterPro" id="IPR023753">
    <property type="entry name" value="FAD/NAD-binding_dom"/>
</dbReference>
<keyword evidence="9" id="KW-1185">Reference proteome</keyword>
<dbReference type="GO" id="GO:0050660">
    <property type="term" value="F:flavin adenine dinucleotide binding"/>
    <property type="evidence" value="ECO:0007669"/>
    <property type="project" value="TreeGrafter"/>
</dbReference>
<feature type="domain" description="Pyridine nucleotide-disulphide oxidoreductase dimerisation" evidence="5">
    <location>
        <begin position="576"/>
        <end position="682"/>
    </location>
</feature>
<dbReference type="Gene3D" id="3.30.390.30">
    <property type="match status" value="1"/>
</dbReference>
<dbReference type="SUPFAM" id="SSF51905">
    <property type="entry name" value="FAD/NAD(P)-binding domain"/>
    <property type="match status" value="1"/>
</dbReference>
<dbReference type="PANTHER" id="PTHR43014">
    <property type="entry name" value="MERCURIC REDUCTASE"/>
    <property type="match status" value="1"/>
</dbReference>
<feature type="domain" description="VTT" evidence="7">
    <location>
        <begin position="67"/>
        <end position="184"/>
    </location>
</feature>
<organism evidence="8 9">
    <name type="scientific">Stutzerimonas zhaodongensis</name>
    <dbReference type="NCBI Taxonomy" id="1176257"/>
    <lineage>
        <taxon>Bacteria</taxon>
        <taxon>Pseudomonadati</taxon>
        <taxon>Pseudomonadota</taxon>
        <taxon>Gammaproteobacteria</taxon>
        <taxon>Pseudomonadales</taxon>
        <taxon>Pseudomonadaceae</taxon>
        <taxon>Stutzerimonas</taxon>
    </lineage>
</organism>
<feature type="transmembrane region" description="Helical" evidence="4">
    <location>
        <begin position="195"/>
        <end position="218"/>
    </location>
</feature>
<dbReference type="EMBL" id="RFFM01000003">
    <property type="protein sequence ID" value="RMH89179.1"/>
    <property type="molecule type" value="Genomic_DNA"/>
</dbReference>
<feature type="transmembrane region" description="Helical" evidence="4">
    <location>
        <begin position="6"/>
        <end position="28"/>
    </location>
</feature>
<evidence type="ECO:0000259" key="6">
    <source>
        <dbReference type="Pfam" id="PF07992"/>
    </source>
</evidence>
<evidence type="ECO:0000259" key="5">
    <source>
        <dbReference type="Pfam" id="PF02852"/>
    </source>
</evidence>
<dbReference type="Gene3D" id="3.50.50.60">
    <property type="entry name" value="FAD/NAD(P)-binding domain"/>
    <property type="match status" value="2"/>
</dbReference>
<evidence type="ECO:0000256" key="3">
    <source>
        <dbReference type="ARBA" id="ARBA00022827"/>
    </source>
</evidence>
<dbReference type="PRINTS" id="PR00411">
    <property type="entry name" value="PNDRDTASEI"/>
</dbReference>
<evidence type="ECO:0000259" key="7">
    <source>
        <dbReference type="Pfam" id="PF09335"/>
    </source>
</evidence>
<feature type="domain" description="FAD/NAD(P)-binding" evidence="6">
    <location>
        <begin position="239"/>
        <end position="554"/>
    </location>
</feature>
<dbReference type="InterPro" id="IPR016156">
    <property type="entry name" value="FAD/NAD-linked_Rdtase_dimer_sf"/>
</dbReference>
<feature type="transmembrane region" description="Helical" evidence="4">
    <location>
        <begin position="88"/>
        <end position="109"/>
    </location>
</feature>
<dbReference type="Proteomes" id="UP000269774">
    <property type="component" value="Unassembled WGS sequence"/>
</dbReference>
<gene>
    <name evidence="8" type="ORF">EA797_14630</name>
</gene>
<feature type="transmembrane region" description="Helical" evidence="4">
    <location>
        <begin position="134"/>
        <end position="154"/>
    </location>
</feature>
<dbReference type="AlphaFoldDB" id="A0A3M2HPC5"/>
<dbReference type="PRINTS" id="PR00368">
    <property type="entry name" value="FADPNR"/>
</dbReference>
<evidence type="ECO:0000313" key="8">
    <source>
        <dbReference type="EMBL" id="RMH89179.1"/>
    </source>
</evidence>
<dbReference type="GO" id="GO:0005886">
    <property type="term" value="C:plasma membrane"/>
    <property type="evidence" value="ECO:0007669"/>
    <property type="project" value="UniProtKB-ARBA"/>
</dbReference>
<dbReference type="Pfam" id="PF09335">
    <property type="entry name" value="VTT_dom"/>
    <property type="match status" value="1"/>
</dbReference>
<evidence type="ECO:0000256" key="2">
    <source>
        <dbReference type="ARBA" id="ARBA00022630"/>
    </source>
</evidence>
<comment type="cofactor">
    <cofactor evidence="1">
        <name>FAD</name>
        <dbReference type="ChEBI" id="CHEBI:57692"/>
    </cofactor>
</comment>
<comment type="caution">
    <text evidence="8">The sequence shown here is derived from an EMBL/GenBank/DDBJ whole genome shotgun (WGS) entry which is preliminary data.</text>
</comment>
<keyword evidence="4" id="KW-0472">Membrane</keyword>
<accession>A0A3M2HPC5</accession>
<keyword evidence="3" id="KW-0274">FAD</keyword>
<dbReference type="PANTHER" id="PTHR43014:SF2">
    <property type="entry name" value="MERCURIC REDUCTASE"/>
    <property type="match status" value="1"/>
</dbReference>
<evidence type="ECO:0000313" key="9">
    <source>
        <dbReference type="Proteomes" id="UP000269774"/>
    </source>
</evidence>
<feature type="transmembrane region" description="Helical" evidence="4">
    <location>
        <begin position="49"/>
        <end position="82"/>
    </location>
</feature>
<keyword evidence="4" id="KW-0812">Transmembrane</keyword>
<dbReference type="InterPro" id="IPR032816">
    <property type="entry name" value="VTT_dom"/>
</dbReference>
<sequence>MKLTRILIILGFVIAGVCFFWFDLGEYLTLENIQSRSGALRDQVQAHPWWAGAIFFTAYVALTVLSFPGTVILTLLAGALFGLMGGTLLVSFASNVGALIAMVISRFLLRDWVQKRFAKQIAGINRGLERDGSFYLFSLRLIPLVPFVLLNPALGLTRVSVWTFWWTTQAGMLPGNAIYVNAGRQLARLQSVSDILSPSMIGTLILLAVFPLAATRLLTHYKGRKAFRGWQKPKHFEHNLVVVGAGSGGLAAARVAASMKARVALVEPGRLGGAALNSGSVPARALMQAANSAYSLRQHGNMADVTRDDDFARVMHQVRLTLSDAQDRVTADGYRAMGVEVITGEAQLISPWSVQVGDRNISSRSIILATGSKPYIPDIPGLDQVEPLTSENIWDLEARPDRLLVLGGDRNACELAQALQRVGCKVTMLSEDQHLLQDLEPEARQAVCDALRADGVELLLDHVAQQFERTDAAYQLTCMTDDQQSLTIAFDRVLIAMGRCVQANNLGLDKLQLSVRDDGTIEVDEYLATRYPNIYAVGGVTGPDTSIHEAAHHARFAALNALFSGLRRVVVSDRVVPVAAFTSPEVAMVGVTEAQAKAAQTEYEVTLVHLEDLALAQLNAGNRGFVKVLTERGRDRIIGVTFVGDGASEALGVFVVAMKHKLGLKKLHRAVHLNPSLAEASVAVAEAWQRAHSAKRPLIWAERLQRWRRGREPDQAQTEDGSEAKSSA</sequence>
<dbReference type="OrthoDB" id="9800167at2"/>
<dbReference type="InterPro" id="IPR036188">
    <property type="entry name" value="FAD/NAD-bd_sf"/>
</dbReference>
<proteinExistence type="predicted"/>
<dbReference type="RefSeq" id="WP_122166482.1">
    <property type="nucleotide sequence ID" value="NZ_JAMOIB010000004.1"/>
</dbReference>
<reference evidence="8 9" key="1">
    <citation type="submission" date="2018-10" db="EMBL/GenBank/DDBJ databases">
        <title>Pseudomonas zhaodongensis NEAU-ST5-21(T) genome.</title>
        <authorList>
            <person name="Peng J."/>
            <person name="Liu Z.-P."/>
        </authorList>
    </citation>
    <scope>NUCLEOTIDE SEQUENCE [LARGE SCALE GENOMIC DNA]</scope>
    <source>
        <strain evidence="8 9">NEAU-ST5-21</strain>
    </source>
</reference>
<keyword evidence="4" id="KW-1133">Transmembrane helix</keyword>
<keyword evidence="2" id="KW-0285">Flavoprotein</keyword>
<protein>
    <submittedName>
        <fullName evidence="8">Dihydrolipoamide dehydrogenase</fullName>
    </submittedName>
</protein>
<evidence type="ECO:0000256" key="1">
    <source>
        <dbReference type="ARBA" id="ARBA00001974"/>
    </source>
</evidence>
<dbReference type="InterPro" id="IPR004099">
    <property type="entry name" value="Pyr_nucl-diS_OxRdtase_dimer"/>
</dbReference>
<dbReference type="Pfam" id="PF02852">
    <property type="entry name" value="Pyr_redox_dim"/>
    <property type="match status" value="1"/>
</dbReference>
<dbReference type="Pfam" id="PF07992">
    <property type="entry name" value="Pyr_redox_2"/>
    <property type="match status" value="1"/>
</dbReference>
<dbReference type="SUPFAM" id="SSF55424">
    <property type="entry name" value="FAD/NAD-linked reductases, dimerisation (C-terminal) domain"/>
    <property type="match status" value="1"/>
</dbReference>
<name>A0A3M2HPC5_9GAMM</name>
<evidence type="ECO:0000256" key="4">
    <source>
        <dbReference type="SAM" id="Phobius"/>
    </source>
</evidence>
<dbReference type="GO" id="GO:0003955">
    <property type="term" value="F:NAD(P)H dehydrogenase (quinone) activity"/>
    <property type="evidence" value="ECO:0007669"/>
    <property type="project" value="TreeGrafter"/>
</dbReference>